<dbReference type="PANTHER" id="PTHR33619:SF3">
    <property type="entry name" value="POLYSACCHARIDE EXPORT PROTEIN GFCE-RELATED"/>
    <property type="match status" value="1"/>
</dbReference>
<sequence>MGFKKQLFTRLTFVFSLLFIIVTVAAGQNVGDIDFENLRSSDLSDQQIERLWERAQSQGYTVSQIEQVALARGMAPSEVSRLVNRLREIRMQRSSDQQQREVPQLRRVTTDSLLLDMVPQDTLRDSTKTRIFGSRLFRSDKVTFTPSLNIPTPENYQLGPGDELVIDIWGAAEQTYRLTVSPEGTITIANLGPIYVNGLSIERARDRIKNELSKIYSGLQSDPNEPTDTQARISLGNIRSIKVTVLGEARFPGTYTLPSLATVFNALYSAGGPDSTGTFREIDVIRGDSVAATLDIYDFLVYGNQEDNIRLRDQDIIKIDPYNSRVEVEGYTKRTGIFELREGETIQDLLTFAGGFADNAYTRSIKIVSNTPTEKRIDDIRYPERKDFVIKNGSKVSVGKVLERFANRVEIQGAVFREGFYELNDTTSLYSLIQRAEGLRGDAFMNRGLIYREQEDYTIEGIPFSVQDVMNDPEQYDIPLQKNDIVQISSIFDLREDYHINVLGAVQQPGEFPYVENMTLEDVILQADGFKESAAPYRIEVSRRINHTDSAYVPTDIAKLFQFRVSKDLSLSNDGKRFIMLPFDRVFVRSSPAYYEQEDVTINGEVLFPGKYTLSQKTTRISDLIERAGGLTQYAYAQGANLTRQIEGDVDQEFINIPDSLKEENTQRNRTKVGIRLGEILDDPGSKYNLILREGDVLEIPKELQTVRIAGEVLYPISVRYEKGRSFKEYIRAAGGASELGRPKDAYVVYANGTVDRANRFLFFRNYPKVQPGATIFVPEKEQRERLSTQERIGILSAIVSMAAIVSNTIFQIRR</sequence>
<proteinExistence type="predicted"/>
<protein>
    <recommendedName>
        <fullName evidence="6">Protein involved in polysaccharide export, contains SLBB domain of the beta-grasp fold</fullName>
    </recommendedName>
</protein>
<dbReference type="PANTHER" id="PTHR33619">
    <property type="entry name" value="POLYSACCHARIDE EXPORT PROTEIN GFCE-RELATED"/>
    <property type="match status" value="1"/>
</dbReference>
<dbReference type="AlphaFoldDB" id="A0A6M1SKT9"/>
<dbReference type="InterPro" id="IPR019554">
    <property type="entry name" value="Soluble_ligand-bd"/>
</dbReference>
<name>A0A6M1SKT9_9BACT</name>
<evidence type="ECO:0000313" key="5">
    <source>
        <dbReference type="Proteomes" id="UP000473278"/>
    </source>
</evidence>
<dbReference type="Gene3D" id="3.10.560.10">
    <property type="entry name" value="Outer membrane lipoprotein wza domain like"/>
    <property type="match status" value="6"/>
</dbReference>
<dbReference type="Gene3D" id="3.30.1950.10">
    <property type="entry name" value="wza like domain"/>
    <property type="match status" value="1"/>
</dbReference>
<dbReference type="InterPro" id="IPR049712">
    <property type="entry name" value="Poly_export"/>
</dbReference>
<comment type="caution">
    <text evidence="4">The sequence shown here is derived from an EMBL/GenBank/DDBJ whole genome shotgun (WGS) entry which is preliminary data.</text>
</comment>
<feature type="domain" description="Soluble ligand binding" evidence="3">
    <location>
        <begin position="707"/>
        <end position="749"/>
    </location>
</feature>
<evidence type="ECO:0000259" key="3">
    <source>
        <dbReference type="Pfam" id="PF10531"/>
    </source>
</evidence>
<evidence type="ECO:0008006" key="6">
    <source>
        <dbReference type="Google" id="ProtNLM"/>
    </source>
</evidence>
<evidence type="ECO:0000259" key="2">
    <source>
        <dbReference type="Pfam" id="PF02563"/>
    </source>
</evidence>
<feature type="domain" description="Soluble ligand binding" evidence="3">
    <location>
        <begin position="242"/>
        <end position="287"/>
    </location>
</feature>
<dbReference type="InterPro" id="IPR003715">
    <property type="entry name" value="Poly_export_N"/>
</dbReference>
<evidence type="ECO:0000256" key="1">
    <source>
        <dbReference type="ARBA" id="ARBA00022729"/>
    </source>
</evidence>
<organism evidence="4 5">
    <name type="scientific">Halalkalibaculum roseum</name>
    <dbReference type="NCBI Taxonomy" id="2709311"/>
    <lineage>
        <taxon>Bacteria</taxon>
        <taxon>Pseudomonadati</taxon>
        <taxon>Balneolota</taxon>
        <taxon>Balneolia</taxon>
        <taxon>Balneolales</taxon>
        <taxon>Balneolaceae</taxon>
        <taxon>Halalkalibaculum</taxon>
    </lineage>
</organism>
<gene>
    <name evidence="4" type="ORF">G3570_04750</name>
</gene>
<keyword evidence="1" id="KW-0732">Signal</keyword>
<dbReference type="Proteomes" id="UP000473278">
    <property type="component" value="Unassembled WGS sequence"/>
</dbReference>
<feature type="domain" description="Soluble ligand binding" evidence="3">
    <location>
        <begin position="501"/>
        <end position="544"/>
    </location>
</feature>
<dbReference type="Pfam" id="PF10531">
    <property type="entry name" value="SLBB"/>
    <property type="match status" value="5"/>
</dbReference>
<reference evidence="4 5" key="1">
    <citation type="submission" date="2020-02" db="EMBL/GenBank/DDBJ databases">
        <title>Balneolaceae bacterium YR4-1, complete genome.</title>
        <authorList>
            <person name="Li Y."/>
            <person name="Wu S."/>
        </authorList>
    </citation>
    <scope>NUCLEOTIDE SEQUENCE [LARGE SCALE GENOMIC DNA]</scope>
    <source>
        <strain evidence="4 5">YR4-1</strain>
    </source>
</reference>
<dbReference type="EMBL" id="JAALLT010000002">
    <property type="protein sequence ID" value="NGP75931.1"/>
    <property type="molecule type" value="Genomic_DNA"/>
</dbReference>
<dbReference type="Pfam" id="PF02563">
    <property type="entry name" value="Poly_export"/>
    <property type="match status" value="1"/>
</dbReference>
<feature type="domain" description="Soluble ligand binding" evidence="3">
    <location>
        <begin position="600"/>
        <end position="648"/>
    </location>
</feature>
<evidence type="ECO:0000313" key="4">
    <source>
        <dbReference type="EMBL" id="NGP75931.1"/>
    </source>
</evidence>
<dbReference type="GO" id="GO:0015159">
    <property type="term" value="F:polysaccharide transmembrane transporter activity"/>
    <property type="evidence" value="ECO:0007669"/>
    <property type="project" value="InterPro"/>
</dbReference>
<feature type="domain" description="Polysaccharide export protein N-terminal" evidence="2">
    <location>
        <begin position="151"/>
        <end position="216"/>
    </location>
</feature>
<feature type="domain" description="Soluble ligand binding" evidence="3">
    <location>
        <begin position="326"/>
        <end position="368"/>
    </location>
</feature>
<keyword evidence="5" id="KW-1185">Reference proteome</keyword>
<dbReference type="RefSeq" id="WP_165139833.1">
    <property type="nucleotide sequence ID" value="NZ_JAALLT010000002.1"/>
</dbReference>
<accession>A0A6M1SKT9</accession>